<evidence type="ECO:0000256" key="1">
    <source>
        <dbReference type="SAM" id="Coils"/>
    </source>
</evidence>
<evidence type="ECO:0000313" key="3">
    <source>
        <dbReference type="EMBL" id="MBY6219349.1"/>
    </source>
</evidence>
<feature type="coiled-coil region" evidence="1">
    <location>
        <begin position="195"/>
        <end position="222"/>
    </location>
</feature>
<keyword evidence="2" id="KW-1133">Transmembrane helix</keyword>
<gene>
    <name evidence="3" type="ORF">KUV31_13450</name>
</gene>
<keyword evidence="1" id="KW-0175">Coiled coil</keyword>
<dbReference type="AlphaFoldDB" id="A0A9Q3S376"/>
<evidence type="ECO:0000313" key="4">
    <source>
        <dbReference type="Proteomes" id="UP000824927"/>
    </source>
</evidence>
<accession>A0A9Q3S376</accession>
<dbReference type="Proteomes" id="UP000824927">
    <property type="component" value="Unassembled WGS sequence"/>
</dbReference>
<dbReference type="EMBL" id="JAHVKP010000001">
    <property type="protein sequence ID" value="MBY6219349.1"/>
    <property type="molecule type" value="Genomic_DNA"/>
</dbReference>
<reference evidence="3" key="1">
    <citation type="submission" date="2021-06" db="EMBL/GenBank/DDBJ databases">
        <title>50 bacteria genomes isolated from Dapeng, Shenzhen, China.</title>
        <authorList>
            <person name="Zheng W."/>
            <person name="Yu S."/>
            <person name="Huang Y."/>
        </authorList>
    </citation>
    <scope>NUCLEOTIDE SEQUENCE</scope>
    <source>
        <strain evidence="3">DP4N28-2</strain>
    </source>
</reference>
<proteinExistence type="predicted"/>
<comment type="caution">
    <text evidence="3">The sequence shown here is derived from an EMBL/GenBank/DDBJ whole genome shotgun (WGS) entry which is preliminary data.</text>
</comment>
<keyword evidence="2" id="KW-0472">Membrane</keyword>
<evidence type="ECO:0008006" key="5">
    <source>
        <dbReference type="Google" id="ProtNLM"/>
    </source>
</evidence>
<dbReference type="RefSeq" id="WP_222405990.1">
    <property type="nucleotide sequence ID" value="NZ_JAHVKP010000001.1"/>
</dbReference>
<sequence length="251" mass="28228">MNEIGLAILIFFSAAVLSPILIFGPLRRRVRKLLFPLVVRENWSSREYQDHLRKTREHDEAMNGSLNWQAHCELQRMSDAASTLSTSLIDWRTQLTGLAAEASRLEERAAVALASGDESKAELLLADRRAVQGRYSTLEEDIERSETTLDSYRREISALEDRLGTDFRRESLALARIEGARTTIRARQLMYGTLAEAVMAKLEKKEQEATLAEAKVEALEIAATSPLVGELEKLELDRDLDALRARSAKSD</sequence>
<name>A0A9Q3S376_9SPHN</name>
<keyword evidence="2" id="KW-0812">Transmembrane</keyword>
<evidence type="ECO:0000256" key="2">
    <source>
        <dbReference type="SAM" id="Phobius"/>
    </source>
</evidence>
<organism evidence="3 4">
    <name type="scientific">Qipengyuania aquimaris</name>
    <dbReference type="NCBI Taxonomy" id="255984"/>
    <lineage>
        <taxon>Bacteria</taxon>
        <taxon>Pseudomonadati</taxon>
        <taxon>Pseudomonadota</taxon>
        <taxon>Alphaproteobacteria</taxon>
        <taxon>Sphingomonadales</taxon>
        <taxon>Erythrobacteraceae</taxon>
        <taxon>Qipengyuania</taxon>
    </lineage>
</organism>
<feature type="transmembrane region" description="Helical" evidence="2">
    <location>
        <begin position="6"/>
        <end position="26"/>
    </location>
</feature>
<feature type="coiled-coil region" evidence="1">
    <location>
        <begin position="135"/>
        <end position="162"/>
    </location>
</feature>
<protein>
    <recommendedName>
        <fullName evidence="5">PspA/IM30 family protein</fullName>
    </recommendedName>
</protein>